<dbReference type="PANTHER" id="PTHR15725">
    <property type="entry name" value="ZN-FINGER, C-X8-C-X5-C-X3-H TYPE-CONTAINING"/>
    <property type="match status" value="1"/>
</dbReference>
<keyword evidence="1" id="KW-0863">Zinc-finger</keyword>
<keyword evidence="4" id="KW-1185">Reference proteome</keyword>
<dbReference type="PROSITE" id="PS50103">
    <property type="entry name" value="ZF_C3H1"/>
    <property type="match status" value="1"/>
</dbReference>
<keyword evidence="1" id="KW-0862">Zinc</keyword>
<dbReference type="Proteomes" id="UP000515180">
    <property type="component" value="Unplaced"/>
</dbReference>
<dbReference type="InterPro" id="IPR000571">
    <property type="entry name" value="Znf_CCCH"/>
</dbReference>
<dbReference type="SMART" id="SM00356">
    <property type="entry name" value="ZnF_C3H1"/>
    <property type="match status" value="3"/>
</dbReference>
<accession>A0A6P3ULZ9</accession>
<gene>
    <name evidence="5" type="primary">LOC100749870</name>
</gene>
<dbReference type="Pfam" id="PF15663">
    <property type="entry name" value="zf-CCCH_3"/>
    <property type="match status" value="1"/>
</dbReference>
<organism evidence="4 5">
    <name type="scientific">Bombus impatiens</name>
    <name type="common">Bumblebee</name>
    <dbReference type="NCBI Taxonomy" id="132113"/>
    <lineage>
        <taxon>Eukaryota</taxon>
        <taxon>Metazoa</taxon>
        <taxon>Ecdysozoa</taxon>
        <taxon>Arthropoda</taxon>
        <taxon>Hexapoda</taxon>
        <taxon>Insecta</taxon>
        <taxon>Pterygota</taxon>
        <taxon>Neoptera</taxon>
        <taxon>Endopterygota</taxon>
        <taxon>Hymenoptera</taxon>
        <taxon>Apocrita</taxon>
        <taxon>Aculeata</taxon>
        <taxon>Apoidea</taxon>
        <taxon>Anthophila</taxon>
        <taxon>Apidae</taxon>
        <taxon>Bombus</taxon>
        <taxon>Pyrobombus</taxon>
    </lineage>
</organism>
<evidence type="ECO:0000313" key="4">
    <source>
        <dbReference type="Proteomes" id="UP000515180"/>
    </source>
</evidence>
<name>A0A6P3ULZ9_BOMIM</name>
<dbReference type="RefSeq" id="XP_012236676.1">
    <property type="nucleotide sequence ID" value="XM_012381253.3"/>
</dbReference>
<proteinExistence type="predicted"/>
<feature type="compositionally biased region" description="Basic and acidic residues" evidence="2">
    <location>
        <begin position="360"/>
        <end position="381"/>
    </location>
</feature>
<sequence>MFRTKCKEHDHSSFYRFLQMEHSHKNTDCYFFYYSTCTKGDNCPFRHEPSALGCETMCVYWKQGKCFDEHCNFRHMELRKNRKSIPCYWETQPGGCRKPHCSFMHKNARTITNDPINPVKNFDLTSKTMNQEWSNRQDDTKYDGSSTESDQGRGSSEAGSFIGSPAVDPLIVKFEEESDNESVPSPVKPQLRVPYCKTYEEIRLEEIQAESAAYYSYQTEDYQSDVGGGKIKTRRTKKICRYLSMNNDSSDKKGLDFKVLSLDEIRRRKYKGFEENKIRSIESMDSINTKESTGFLKDAVETEAEFKEAISVRGVKRRLENVEEDTSKRKVKCNNDRSVISSSVPPVKLRRSPKRLSLLHSEERDEKIGQEEQIEEKKEGSGRNSPESSSMERLNESQSMSSNSRPRKNEVEVRLCDSSTNEDQVQLEISEPKKSVDTYTVVDSKEADSLLNVNEEDYLTLDMASDDILKDIDALLKDKTSIWRRS</sequence>
<dbReference type="OrthoDB" id="5395350at2759"/>
<protein>
    <submittedName>
        <fullName evidence="5">Zinc finger CCCH domain-containing protein 11A isoform X1</fullName>
    </submittedName>
</protein>
<dbReference type="AlphaFoldDB" id="A0A6P3ULZ9"/>
<evidence type="ECO:0000313" key="5">
    <source>
        <dbReference type="RefSeq" id="XP_012236676.1"/>
    </source>
</evidence>
<dbReference type="InterPro" id="IPR041686">
    <property type="entry name" value="Znf-CCCH_3"/>
</dbReference>
<dbReference type="GO" id="GO:0008270">
    <property type="term" value="F:zinc ion binding"/>
    <property type="evidence" value="ECO:0007669"/>
    <property type="project" value="UniProtKB-KW"/>
</dbReference>
<keyword evidence="1" id="KW-0479">Metal-binding</keyword>
<feature type="compositionally biased region" description="Polar residues" evidence="2">
    <location>
        <begin position="143"/>
        <end position="158"/>
    </location>
</feature>
<dbReference type="FunFam" id="4.10.1000.10:FF:000026">
    <property type="entry name" value="Zinc finger CCCH domain-containing protein 11A"/>
    <property type="match status" value="1"/>
</dbReference>
<dbReference type="KEGG" id="bim:100749870"/>
<dbReference type="Gene3D" id="4.10.1000.10">
    <property type="entry name" value="Zinc finger, CCCH-type"/>
    <property type="match status" value="1"/>
</dbReference>
<evidence type="ECO:0000256" key="1">
    <source>
        <dbReference type="PROSITE-ProRule" id="PRU00723"/>
    </source>
</evidence>
<dbReference type="GeneID" id="100749870"/>
<evidence type="ECO:0000259" key="3">
    <source>
        <dbReference type="PROSITE" id="PS50103"/>
    </source>
</evidence>
<feature type="region of interest" description="Disordered" evidence="2">
    <location>
        <begin position="130"/>
        <end position="164"/>
    </location>
</feature>
<evidence type="ECO:0000256" key="2">
    <source>
        <dbReference type="SAM" id="MobiDB-lite"/>
    </source>
</evidence>
<feature type="domain" description="C3H1-type" evidence="3">
    <location>
        <begin position="23"/>
        <end position="50"/>
    </location>
</feature>
<feature type="zinc finger region" description="C3H1-type" evidence="1">
    <location>
        <begin position="23"/>
        <end position="50"/>
    </location>
</feature>
<feature type="region of interest" description="Disordered" evidence="2">
    <location>
        <begin position="335"/>
        <end position="426"/>
    </location>
</feature>
<dbReference type="PANTHER" id="PTHR15725:SF14">
    <property type="entry name" value="ZINC FINGER CCCH DOMAIN-CONTAINING PROTEIN 11A"/>
    <property type="match status" value="1"/>
</dbReference>
<feature type="compositionally biased region" description="Polar residues" evidence="2">
    <location>
        <begin position="382"/>
        <end position="404"/>
    </location>
</feature>
<reference evidence="5" key="1">
    <citation type="submission" date="2025-08" db="UniProtKB">
        <authorList>
            <consortium name="RefSeq"/>
        </authorList>
    </citation>
    <scope>IDENTIFICATION</scope>
</reference>